<dbReference type="Proteomes" id="UP000465112">
    <property type="component" value="Chromosome 13"/>
</dbReference>
<evidence type="ECO:0000313" key="3">
    <source>
        <dbReference type="Proteomes" id="UP000465112"/>
    </source>
</evidence>
<proteinExistence type="predicted"/>
<gene>
    <name evidence="2" type="ORF">PFLUV_G00160590</name>
</gene>
<sequence length="131" mass="15103">MRSDPEVPRQFPSWVYGVVVSFLLLLLFLIIVYFTRRRFKRRGSEERGPVYDEIQEGFVLQPTNGSEERGPVYDEIQNGFVRQPTNVTSLPNESPYSLIGNNYNNKGLSQQIDNTYCLLKKPKATANNQNQ</sequence>
<feature type="transmembrane region" description="Helical" evidence="1">
    <location>
        <begin position="14"/>
        <end position="34"/>
    </location>
</feature>
<dbReference type="AlphaFoldDB" id="A0A6A5E0U3"/>
<evidence type="ECO:0000256" key="1">
    <source>
        <dbReference type="SAM" id="Phobius"/>
    </source>
</evidence>
<reference evidence="2 3" key="1">
    <citation type="submission" date="2019-06" db="EMBL/GenBank/DDBJ databases">
        <title>A chromosome-scale genome assembly of the European perch, Perca fluviatilis.</title>
        <authorList>
            <person name="Roques C."/>
            <person name="Zahm M."/>
            <person name="Cabau C."/>
            <person name="Klopp C."/>
            <person name="Bouchez O."/>
            <person name="Donnadieu C."/>
            <person name="Kuhl H."/>
            <person name="Gislard M."/>
            <person name="Guendouz S."/>
            <person name="Journot L."/>
            <person name="Haffray P."/>
            <person name="Bestin A."/>
            <person name="Morvezen R."/>
            <person name="Feron R."/>
            <person name="Wen M."/>
            <person name="Jouanno E."/>
            <person name="Herpin A."/>
            <person name="Schartl M."/>
            <person name="Postlethwait J."/>
            <person name="Schaerlinger B."/>
            <person name="Chardard D."/>
            <person name="Lecocq T."/>
            <person name="Poncet C."/>
            <person name="Jaffrelo L."/>
            <person name="Lampietro C."/>
            <person name="Guiguen Y."/>
        </authorList>
    </citation>
    <scope>NUCLEOTIDE SEQUENCE [LARGE SCALE GENOMIC DNA]</scope>
    <source>
        <tissue evidence="2">Blood</tissue>
    </source>
</reference>
<protein>
    <submittedName>
        <fullName evidence="2">Uncharacterized protein</fullName>
    </submittedName>
</protein>
<dbReference type="EMBL" id="VHII01000013">
    <property type="protein sequence ID" value="KAF1382067.1"/>
    <property type="molecule type" value="Genomic_DNA"/>
</dbReference>
<keyword evidence="3" id="KW-1185">Reference proteome</keyword>
<keyword evidence="1" id="KW-0812">Transmembrane</keyword>
<name>A0A6A5E0U3_PERFL</name>
<comment type="caution">
    <text evidence="2">The sequence shown here is derived from an EMBL/GenBank/DDBJ whole genome shotgun (WGS) entry which is preliminary data.</text>
</comment>
<keyword evidence="1" id="KW-0472">Membrane</keyword>
<evidence type="ECO:0000313" key="2">
    <source>
        <dbReference type="EMBL" id="KAF1382067.1"/>
    </source>
</evidence>
<keyword evidence="1" id="KW-1133">Transmembrane helix</keyword>
<accession>A0A6A5E0U3</accession>
<organism evidence="2 3">
    <name type="scientific">Perca fluviatilis</name>
    <name type="common">European perch</name>
    <dbReference type="NCBI Taxonomy" id="8168"/>
    <lineage>
        <taxon>Eukaryota</taxon>
        <taxon>Metazoa</taxon>
        <taxon>Chordata</taxon>
        <taxon>Craniata</taxon>
        <taxon>Vertebrata</taxon>
        <taxon>Euteleostomi</taxon>
        <taxon>Actinopterygii</taxon>
        <taxon>Neopterygii</taxon>
        <taxon>Teleostei</taxon>
        <taxon>Neoteleostei</taxon>
        <taxon>Acanthomorphata</taxon>
        <taxon>Eupercaria</taxon>
        <taxon>Perciformes</taxon>
        <taxon>Percoidei</taxon>
        <taxon>Percidae</taxon>
        <taxon>Percinae</taxon>
        <taxon>Perca</taxon>
    </lineage>
</organism>